<dbReference type="EMBL" id="MKQR01000002">
    <property type="protein sequence ID" value="OLR95320.1"/>
    <property type="molecule type" value="Genomic_DNA"/>
</dbReference>
<dbReference type="AlphaFoldDB" id="A0A1Q9LTH1"/>
<proteinExistence type="predicted"/>
<dbReference type="OrthoDB" id="9809841at2"/>
<comment type="caution">
    <text evidence="3">The sequence shown here is derived from an EMBL/GenBank/DDBJ whole genome shotgun (WGS) entry which is preliminary data.</text>
</comment>
<dbReference type="SUPFAM" id="SSF50475">
    <property type="entry name" value="FMN-binding split barrel"/>
    <property type="match status" value="1"/>
</dbReference>
<dbReference type="SUPFAM" id="SSF143968">
    <property type="entry name" value="UbiD C-terminal domain-like"/>
    <property type="match status" value="1"/>
</dbReference>
<dbReference type="InterPro" id="IPR048304">
    <property type="entry name" value="UbiD_Rift_dom"/>
</dbReference>
<feature type="domain" description="3-octaprenyl-4-hydroxybenzoate carboxy-lyase-like Rift-related" evidence="1">
    <location>
        <begin position="98"/>
        <end position="298"/>
    </location>
</feature>
<sequence>MTERPALSLRAAVADARRRGVVRTGSGPAAVDFAARYAGVPATSRTAAEPVVEYPARFAKVLLGLYGDAGRVRAWLPGYPSRCTPAAAAQLLDSAVPPVETARTARQLPVDVCALPAPRVTPRDAGRYITMGVLHARDDHGSALSVHRMLILGPDRLAVWIVPGRGLGALHARALAAGRELPVSVNIGVAPAVMIAAAVNGRFLPPGTAKLDLAGALAGAPVAVAPGATQPVPVLADAEVVLEGVLGAETTDEALGTEVGGSMPEFLGYHGKGGRDLPVLRVTGLGARPGARFQAVVGPGREQSVVLGLGGALSVALSGTGPGWAAVHDLHFPASGGGMVLLVVSLAKTSPADDAAPALLAPQLFAAHPFVRLVVFTDTDVDPTCAEDVWWAVATRSNLGSDCATSTDHAPVPMVPAENPAWRPTGSRPGRSAIDATVPFALRGLAGRALA</sequence>
<dbReference type="RefSeq" id="WP_075972756.1">
    <property type="nucleotide sequence ID" value="NZ_MKQR01000002.1"/>
</dbReference>
<protein>
    <recommendedName>
        <fullName evidence="5">3-octaprenyl-4-hydroxybenzoate carboxy-lyase</fullName>
    </recommendedName>
</protein>
<keyword evidence="4" id="KW-1185">Reference proteome</keyword>
<accession>A0A1Q9LTH1</accession>
<name>A0A1Q9LTH1_9PSEU</name>
<evidence type="ECO:0000259" key="1">
    <source>
        <dbReference type="Pfam" id="PF01977"/>
    </source>
</evidence>
<evidence type="ECO:0008006" key="5">
    <source>
        <dbReference type="Google" id="ProtNLM"/>
    </source>
</evidence>
<gene>
    <name evidence="3" type="ORF">BJP25_06030</name>
</gene>
<dbReference type="Pfam" id="PF01977">
    <property type="entry name" value="UbiD"/>
    <property type="match status" value="1"/>
</dbReference>
<evidence type="ECO:0000313" key="3">
    <source>
        <dbReference type="EMBL" id="OLR95320.1"/>
    </source>
</evidence>
<dbReference type="Pfam" id="PF20696">
    <property type="entry name" value="UbiD_C"/>
    <property type="match status" value="1"/>
</dbReference>
<evidence type="ECO:0000313" key="4">
    <source>
        <dbReference type="Proteomes" id="UP000186040"/>
    </source>
</evidence>
<reference evidence="3 4" key="1">
    <citation type="submission" date="2016-10" db="EMBL/GenBank/DDBJ databases">
        <title>The Draft Genome Sequence of Actinokineospora bangkokensis 44EHWT reveals the biosynthetic pathway of antifungal compounds Thailandins with unusual extender unit butylmalonyl-CoA.</title>
        <authorList>
            <person name="Greule A."/>
            <person name="Intra B."/>
            <person name="Flemming S."/>
            <person name="Rommel M.G."/>
            <person name="Panbangred W."/>
            <person name="Bechthold A."/>
        </authorList>
    </citation>
    <scope>NUCLEOTIDE SEQUENCE [LARGE SCALE GENOMIC DNA]</scope>
    <source>
        <strain evidence="3 4">44EHW</strain>
    </source>
</reference>
<dbReference type="InterPro" id="IPR002830">
    <property type="entry name" value="UbiD"/>
</dbReference>
<evidence type="ECO:0000259" key="2">
    <source>
        <dbReference type="Pfam" id="PF20696"/>
    </source>
</evidence>
<dbReference type="STRING" id="1193682.BJP25_06030"/>
<dbReference type="GO" id="GO:0005829">
    <property type="term" value="C:cytosol"/>
    <property type="evidence" value="ECO:0007669"/>
    <property type="project" value="TreeGrafter"/>
</dbReference>
<dbReference type="GO" id="GO:0008694">
    <property type="term" value="F:4-hydroxy-3-polyprenylbenzoate decarboxylase activity"/>
    <property type="evidence" value="ECO:0007669"/>
    <property type="project" value="TreeGrafter"/>
</dbReference>
<dbReference type="Gene3D" id="3.40.1670.10">
    <property type="entry name" value="UbiD C-terminal domain-like"/>
    <property type="match status" value="1"/>
</dbReference>
<dbReference type="GO" id="GO:0006744">
    <property type="term" value="P:ubiquinone biosynthetic process"/>
    <property type="evidence" value="ECO:0007669"/>
    <property type="project" value="TreeGrafter"/>
</dbReference>
<dbReference type="Proteomes" id="UP000186040">
    <property type="component" value="Unassembled WGS sequence"/>
</dbReference>
<dbReference type="PANTHER" id="PTHR30108:SF17">
    <property type="entry name" value="FERULIC ACID DECARBOXYLASE 1"/>
    <property type="match status" value="1"/>
</dbReference>
<feature type="domain" description="3-octaprenyl-4-hydroxybenzoate carboxy-lyase-like C-terminal" evidence="2">
    <location>
        <begin position="326"/>
        <end position="421"/>
    </location>
</feature>
<dbReference type="InterPro" id="IPR049381">
    <property type="entry name" value="UbiD-like_C"/>
</dbReference>
<dbReference type="PANTHER" id="PTHR30108">
    <property type="entry name" value="3-OCTAPRENYL-4-HYDROXYBENZOATE CARBOXY-LYASE-RELATED"/>
    <property type="match status" value="1"/>
</dbReference>
<organism evidence="3 4">
    <name type="scientific">Actinokineospora bangkokensis</name>
    <dbReference type="NCBI Taxonomy" id="1193682"/>
    <lineage>
        <taxon>Bacteria</taxon>
        <taxon>Bacillati</taxon>
        <taxon>Actinomycetota</taxon>
        <taxon>Actinomycetes</taxon>
        <taxon>Pseudonocardiales</taxon>
        <taxon>Pseudonocardiaceae</taxon>
        <taxon>Actinokineospora</taxon>
    </lineage>
</organism>